<keyword evidence="3" id="KW-1185">Reference proteome</keyword>
<evidence type="ECO:0000313" key="2">
    <source>
        <dbReference type="EMBL" id="GAA3573121.1"/>
    </source>
</evidence>
<reference evidence="3" key="1">
    <citation type="journal article" date="2019" name="Int. J. Syst. Evol. Microbiol.">
        <title>The Global Catalogue of Microorganisms (GCM) 10K type strain sequencing project: providing services to taxonomists for standard genome sequencing and annotation.</title>
        <authorList>
            <consortium name="The Broad Institute Genomics Platform"/>
            <consortium name="The Broad Institute Genome Sequencing Center for Infectious Disease"/>
            <person name="Wu L."/>
            <person name="Ma J."/>
        </authorList>
    </citation>
    <scope>NUCLEOTIDE SEQUENCE [LARGE SCALE GENOMIC DNA]</scope>
    <source>
        <strain evidence="3">JCM 16540</strain>
    </source>
</reference>
<dbReference type="Pfam" id="PF14606">
    <property type="entry name" value="Lipase_GDSL_3"/>
    <property type="match status" value="1"/>
</dbReference>
<keyword evidence="2" id="KW-0378">Hydrolase</keyword>
<dbReference type="InterPro" id="IPR013830">
    <property type="entry name" value="SGNH_hydro"/>
</dbReference>
<dbReference type="RefSeq" id="WP_204913623.1">
    <property type="nucleotide sequence ID" value="NZ_BAAAYR010000004.1"/>
</dbReference>
<dbReference type="GO" id="GO:0016787">
    <property type="term" value="F:hydrolase activity"/>
    <property type="evidence" value="ECO:0007669"/>
    <property type="project" value="UniProtKB-KW"/>
</dbReference>
<evidence type="ECO:0000313" key="3">
    <source>
        <dbReference type="Proteomes" id="UP001500767"/>
    </source>
</evidence>
<organism evidence="2 3">
    <name type="scientific">Microlunatus spumicola</name>
    <dbReference type="NCBI Taxonomy" id="81499"/>
    <lineage>
        <taxon>Bacteria</taxon>
        <taxon>Bacillati</taxon>
        <taxon>Actinomycetota</taxon>
        <taxon>Actinomycetes</taxon>
        <taxon>Propionibacteriales</taxon>
        <taxon>Propionibacteriaceae</taxon>
        <taxon>Microlunatus</taxon>
    </lineage>
</organism>
<feature type="domain" description="SGNH hydrolase-type esterase" evidence="1">
    <location>
        <begin position="168"/>
        <end position="267"/>
    </location>
</feature>
<dbReference type="Proteomes" id="UP001500767">
    <property type="component" value="Unassembled WGS sequence"/>
</dbReference>
<dbReference type="Gene3D" id="2.60.120.260">
    <property type="entry name" value="Galactose-binding domain-like"/>
    <property type="match status" value="1"/>
</dbReference>
<gene>
    <name evidence="2" type="ORF">GCM10022197_32390</name>
</gene>
<name>A0ABP6XVT7_9ACTN</name>
<evidence type="ECO:0000259" key="1">
    <source>
        <dbReference type="Pfam" id="PF14606"/>
    </source>
</evidence>
<accession>A0ABP6XVT7</accession>
<sequence length="386" mass="41202">MITTPIIAAYVRGVAELEPTNRGVRLHRLPAWVREQFPDGQLLAMEGQPSGARLVFRTAASTVELVSHPTRVAYRGADRPRGAFDVYVDGELADRDVLDGGDTVVVDLTTGATAYEPGPSHTTTVRLPDGTHDVEVWLPHNEALDLVELRSDAALGEDVRAAPVWLHHGSSISHGSNAATPSETWPAVAARLGGVELRNLGLGGSALVDPFLARVMRDTEADVISVKLGINVVNLDAMRLRAFVPAVHGFLDTIRDGHPDTPLLLVSPIFCGIHESTPGPGAIDPATFGTEQVRFVATGDPAEAAQGKLTLEVIRRELRSLFERRAGDPHLHHLEGTELYGPADAVELPLPDALHPGPEAHRVMGERFAKLVFGEGGAFGAVGSRG</sequence>
<dbReference type="InterPro" id="IPR036514">
    <property type="entry name" value="SGNH_hydro_sf"/>
</dbReference>
<proteinExistence type="predicted"/>
<dbReference type="SUPFAM" id="SSF52266">
    <property type="entry name" value="SGNH hydrolase"/>
    <property type="match status" value="1"/>
</dbReference>
<protein>
    <submittedName>
        <fullName evidence="2">SGNH/GDSL hydrolase family protein</fullName>
    </submittedName>
</protein>
<dbReference type="EMBL" id="BAAAYR010000004">
    <property type="protein sequence ID" value="GAA3573121.1"/>
    <property type="molecule type" value="Genomic_DNA"/>
</dbReference>
<comment type="caution">
    <text evidence="2">The sequence shown here is derived from an EMBL/GenBank/DDBJ whole genome shotgun (WGS) entry which is preliminary data.</text>
</comment>
<dbReference type="Gene3D" id="3.40.50.1110">
    <property type="entry name" value="SGNH hydrolase"/>
    <property type="match status" value="1"/>
</dbReference>